<comment type="function">
    <text evidence="9">Core subunit of the mitochondrial membrane respiratory chain NADH dehydrogenase (Complex I) which catalyzes electron transfer from NADH through the respiratory chain, using ubiquinone as an electron acceptor. Essential for the catalytic activity of complex I.</text>
</comment>
<reference evidence="10" key="1">
    <citation type="submission" date="2019-07" db="EMBL/GenBank/DDBJ databases">
        <authorList>
            <person name="Benito J.B."/>
            <person name="Niemiller M.L."/>
        </authorList>
    </citation>
    <scope>NUCLEOTIDE SEQUENCE</scope>
</reference>
<protein>
    <recommendedName>
        <fullName evidence="3 9">NADH-ubiquinone oxidoreductase chain 3</fullName>
        <ecNumber evidence="9">7.1.1.2</ecNumber>
    </recommendedName>
</protein>
<comment type="catalytic activity">
    <reaction evidence="8 9">
        <text>a ubiquinone + NADH + 5 H(+)(in) = a ubiquinol + NAD(+) + 4 H(+)(out)</text>
        <dbReference type="Rhea" id="RHEA:29091"/>
        <dbReference type="Rhea" id="RHEA-COMP:9565"/>
        <dbReference type="Rhea" id="RHEA-COMP:9566"/>
        <dbReference type="ChEBI" id="CHEBI:15378"/>
        <dbReference type="ChEBI" id="CHEBI:16389"/>
        <dbReference type="ChEBI" id="CHEBI:17976"/>
        <dbReference type="ChEBI" id="CHEBI:57540"/>
        <dbReference type="ChEBI" id="CHEBI:57945"/>
        <dbReference type="EC" id="7.1.1.2"/>
    </reaction>
</comment>
<gene>
    <name evidence="10" type="primary">ND3</name>
</gene>
<comment type="similarity">
    <text evidence="2 9">Belongs to the complex I subunit 3 family.</text>
</comment>
<evidence type="ECO:0000256" key="4">
    <source>
        <dbReference type="ARBA" id="ARBA00022448"/>
    </source>
</evidence>
<accession>A0A6C0X582</accession>
<evidence type="ECO:0000256" key="3">
    <source>
        <dbReference type="ARBA" id="ARBA00021007"/>
    </source>
</evidence>
<keyword evidence="4 9" id="KW-0813">Transport</keyword>
<dbReference type="PANTHER" id="PTHR11058">
    <property type="entry name" value="NADH-UBIQUINONE OXIDOREDUCTASE CHAIN 3"/>
    <property type="match status" value="1"/>
</dbReference>
<dbReference type="GO" id="GO:0008137">
    <property type="term" value="F:NADH dehydrogenase (ubiquinone) activity"/>
    <property type="evidence" value="ECO:0007669"/>
    <property type="project" value="UniProtKB-UniRule"/>
</dbReference>
<keyword evidence="9" id="KW-0249">Electron transport</keyword>
<name>A0A6C0X582_9CRUS</name>
<dbReference type="Gene3D" id="1.20.58.1610">
    <property type="entry name" value="NADH:ubiquinone/plastoquinone oxidoreductase, chain 3"/>
    <property type="match status" value="1"/>
</dbReference>
<dbReference type="GO" id="GO:0030964">
    <property type="term" value="C:NADH dehydrogenase complex"/>
    <property type="evidence" value="ECO:0007669"/>
    <property type="project" value="TreeGrafter"/>
</dbReference>
<evidence type="ECO:0000256" key="1">
    <source>
        <dbReference type="ARBA" id="ARBA00004370"/>
    </source>
</evidence>
<keyword evidence="9 10" id="KW-0496">Mitochondrion</keyword>
<keyword evidence="9" id="KW-0679">Respiratory chain</keyword>
<keyword evidence="7 9" id="KW-0472">Membrane</keyword>
<evidence type="ECO:0000256" key="5">
    <source>
        <dbReference type="ARBA" id="ARBA00022692"/>
    </source>
</evidence>
<keyword evidence="9" id="KW-1278">Translocase</keyword>
<dbReference type="EMBL" id="MN175623">
    <property type="protein sequence ID" value="QIC54437.1"/>
    <property type="molecule type" value="Genomic_DNA"/>
</dbReference>
<evidence type="ECO:0000256" key="2">
    <source>
        <dbReference type="ARBA" id="ARBA00008472"/>
    </source>
</evidence>
<sequence>MHLVSVLLVVLTLISTVVLSLAALMSKTMNKSRDTYSSFECGFDSYKKSRLPFSLRFFLVTVMFLIFDAEIALITPLALQMVGPSPDLILLTALIIMVILILGLYYEWKAGMLLWI</sequence>
<feature type="transmembrane region" description="Helical" evidence="9">
    <location>
        <begin position="57"/>
        <end position="82"/>
    </location>
</feature>
<dbReference type="InterPro" id="IPR038430">
    <property type="entry name" value="NDAH_ubi_oxred_su3_sf"/>
</dbReference>
<keyword evidence="9" id="KW-0830">Ubiquinone</keyword>
<feature type="transmembrane region" description="Helical" evidence="9">
    <location>
        <begin position="6"/>
        <end position="25"/>
    </location>
</feature>
<dbReference type="AlphaFoldDB" id="A0A6C0X582"/>
<proteinExistence type="inferred from homology"/>
<evidence type="ECO:0000256" key="8">
    <source>
        <dbReference type="ARBA" id="ARBA00049551"/>
    </source>
</evidence>
<evidence type="ECO:0000256" key="7">
    <source>
        <dbReference type="ARBA" id="ARBA00023136"/>
    </source>
</evidence>
<keyword evidence="5 9" id="KW-0812">Transmembrane</keyword>
<comment type="subcellular location">
    <subcellularLocation>
        <location evidence="1">Membrane</location>
    </subcellularLocation>
    <subcellularLocation>
        <location evidence="9">Mitochondrion membrane</location>
        <topology evidence="9">Multi-pass membrane protein</topology>
    </subcellularLocation>
</comment>
<keyword evidence="9" id="KW-0520">NAD</keyword>
<organism evidence="10">
    <name type="scientific">Crangonyx forbesi</name>
    <dbReference type="NCBI Taxonomy" id="111557"/>
    <lineage>
        <taxon>Eukaryota</taxon>
        <taxon>Metazoa</taxon>
        <taxon>Ecdysozoa</taxon>
        <taxon>Arthropoda</taxon>
        <taxon>Crustacea</taxon>
        <taxon>Multicrustacea</taxon>
        <taxon>Malacostraca</taxon>
        <taxon>Eumalacostraca</taxon>
        <taxon>Peracarida</taxon>
        <taxon>Amphipoda</taxon>
        <taxon>Senticaudata</taxon>
        <taxon>Gammarida</taxon>
        <taxon>Crangonyctidira</taxon>
        <taxon>Crangonyctoidea</taxon>
        <taxon>Crangonyctidae</taxon>
        <taxon>Crangonyx</taxon>
    </lineage>
</organism>
<dbReference type="PANTHER" id="PTHR11058:SF9">
    <property type="entry name" value="NADH-UBIQUINONE OXIDOREDUCTASE CHAIN 3"/>
    <property type="match status" value="1"/>
</dbReference>
<geneLocation type="mitochondrion" evidence="10"/>
<evidence type="ECO:0000313" key="10">
    <source>
        <dbReference type="EMBL" id="QIC54437.1"/>
    </source>
</evidence>
<feature type="transmembrane region" description="Helical" evidence="9">
    <location>
        <begin position="88"/>
        <end position="106"/>
    </location>
</feature>
<dbReference type="EC" id="7.1.1.2" evidence="9"/>
<dbReference type="Pfam" id="PF00507">
    <property type="entry name" value="Oxidored_q4"/>
    <property type="match status" value="1"/>
</dbReference>
<dbReference type="InterPro" id="IPR000440">
    <property type="entry name" value="NADH_UbQ/plastoQ_OxRdtase_su3"/>
</dbReference>
<dbReference type="GO" id="GO:0031966">
    <property type="term" value="C:mitochondrial membrane"/>
    <property type="evidence" value="ECO:0007669"/>
    <property type="project" value="UniProtKB-SubCell"/>
</dbReference>
<evidence type="ECO:0000256" key="6">
    <source>
        <dbReference type="ARBA" id="ARBA00022989"/>
    </source>
</evidence>
<keyword evidence="6 9" id="KW-1133">Transmembrane helix</keyword>
<evidence type="ECO:0000256" key="9">
    <source>
        <dbReference type="RuleBase" id="RU003640"/>
    </source>
</evidence>